<accession>A0A6A6AZ66</accession>
<feature type="domain" description="Tautomerase cis-CaaD-like" evidence="1">
    <location>
        <begin position="1"/>
        <end position="132"/>
    </location>
</feature>
<protein>
    <recommendedName>
        <fullName evidence="1">Tautomerase cis-CaaD-like domain-containing protein</fullName>
    </recommendedName>
</protein>
<dbReference type="Gene3D" id="3.30.429.10">
    <property type="entry name" value="Macrophage Migration Inhibitory Factor"/>
    <property type="match status" value="1"/>
</dbReference>
<dbReference type="GeneID" id="54303362"/>
<dbReference type="Proteomes" id="UP000799438">
    <property type="component" value="Unassembled WGS sequence"/>
</dbReference>
<evidence type="ECO:0000259" key="1">
    <source>
        <dbReference type="Pfam" id="PF14832"/>
    </source>
</evidence>
<dbReference type="SUPFAM" id="SSF55331">
    <property type="entry name" value="Tautomerase/MIF"/>
    <property type="match status" value="1"/>
</dbReference>
<dbReference type="AlphaFoldDB" id="A0A6A6AZ66"/>
<proteinExistence type="predicted"/>
<sequence>MPLYLISHKDSISPAQRDELAAAITKTHSDLFTTPSTFVNVKFEDVSSTPYYVGGKAKTVNAIHAHVRSGPSRPRSSYNKLCSELRSAWEEIFSEKSIQLDLIFILGDIVAGNKWGFNMPEAGKDEEWAKENFGEFERRAENGDEEFKDLVGELRTRGLGV</sequence>
<organism evidence="2 3">
    <name type="scientific">Aplosporella prunicola CBS 121167</name>
    <dbReference type="NCBI Taxonomy" id="1176127"/>
    <lineage>
        <taxon>Eukaryota</taxon>
        <taxon>Fungi</taxon>
        <taxon>Dikarya</taxon>
        <taxon>Ascomycota</taxon>
        <taxon>Pezizomycotina</taxon>
        <taxon>Dothideomycetes</taxon>
        <taxon>Dothideomycetes incertae sedis</taxon>
        <taxon>Botryosphaeriales</taxon>
        <taxon>Aplosporellaceae</taxon>
        <taxon>Aplosporella</taxon>
    </lineage>
</organism>
<keyword evidence="3" id="KW-1185">Reference proteome</keyword>
<reference evidence="2" key="1">
    <citation type="journal article" date="2020" name="Stud. Mycol.">
        <title>101 Dothideomycetes genomes: a test case for predicting lifestyles and emergence of pathogens.</title>
        <authorList>
            <person name="Haridas S."/>
            <person name="Albert R."/>
            <person name="Binder M."/>
            <person name="Bloem J."/>
            <person name="Labutti K."/>
            <person name="Salamov A."/>
            <person name="Andreopoulos B."/>
            <person name="Baker S."/>
            <person name="Barry K."/>
            <person name="Bills G."/>
            <person name="Bluhm B."/>
            <person name="Cannon C."/>
            <person name="Castanera R."/>
            <person name="Culley D."/>
            <person name="Daum C."/>
            <person name="Ezra D."/>
            <person name="Gonzalez J."/>
            <person name="Henrissat B."/>
            <person name="Kuo A."/>
            <person name="Liang C."/>
            <person name="Lipzen A."/>
            <person name="Lutzoni F."/>
            <person name="Magnuson J."/>
            <person name="Mondo S."/>
            <person name="Nolan M."/>
            <person name="Ohm R."/>
            <person name="Pangilinan J."/>
            <person name="Park H.-J."/>
            <person name="Ramirez L."/>
            <person name="Alfaro M."/>
            <person name="Sun H."/>
            <person name="Tritt A."/>
            <person name="Yoshinaga Y."/>
            <person name="Zwiers L.-H."/>
            <person name="Turgeon B."/>
            <person name="Goodwin S."/>
            <person name="Spatafora J."/>
            <person name="Crous P."/>
            <person name="Grigoriev I."/>
        </authorList>
    </citation>
    <scope>NUCLEOTIDE SEQUENCE</scope>
    <source>
        <strain evidence="2">CBS 121167</strain>
    </source>
</reference>
<dbReference type="InterPro" id="IPR028116">
    <property type="entry name" value="Cis-CaaD-like"/>
</dbReference>
<evidence type="ECO:0000313" key="3">
    <source>
        <dbReference type="Proteomes" id="UP000799438"/>
    </source>
</evidence>
<name>A0A6A6AZ66_9PEZI</name>
<dbReference type="EMBL" id="ML995519">
    <property type="protein sequence ID" value="KAF2136483.1"/>
    <property type="molecule type" value="Genomic_DNA"/>
</dbReference>
<dbReference type="Pfam" id="PF14832">
    <property type="entry name" value="Tautomerase_3"/>
    <property type="match status" value="1"/>
</dbReference>
<gene>
    <name evidence="2" type="ORF">K452DRAFT_353898</name>
</gene>
<evidence type="ECO:0000313" key="2">
    <source>
        <dbReference type="EMBL" id="KAF2136483.1"/>
    </source>
</evidence>
<dbReference type="RefSeq" id="XP_033392201.1">
    <property type="nucleotide sequence ID" value="XM_033545856.1"/>
</dbReference>
<dbReference type="OrthoDB" id="9981319at2759"/>
<dbReference type="InterPro" id="IPR014347">
    <property type="entry name" value="Tautomerase/MIF_sf"/>
</dbReference>